<evidence type="ECO:0000313" key="2">
    <source>
        <dbReference type="Proteomes" id="UP000789366"/>
    </source>
</evidence>
<proteinExistence type="predicted"/>
<accession>A0ACA9PAD7</accession>
<dbReference type="Proteomes" id="UP000789366">
    <property type="component" value="Unassembled WGS sequence"/>
</dbReference>
<gene>
    <name evidence="1" type="ORF">SPELUC_LOCUS10858</name>
</gene>
<comment type="caution">
    <text evidence="1">The sequence shown here is derived from an EMBL/GenBank/DDBJ whole genome shotgun (WGS) entry which is preliminary data.</text>
</comment>
<evidence type="ECO:0000313" key="1">
    <source>
        <dbReference type="EMBL" id="CAG8693039.1"/>
    </source>
</evidence>
<name>A0ACA9PAD7_9GLOM</name>
<protein>
    <submittedName>
        <fullName evidence="1">11015_t:CDS:1</fullName>
    </submittedName>
</protein>
<reference evidence="1" key="1">
    <citation type="submission" date="2021-06" db="EMBL/GenBank/DDBJ databases">
        <authorList>
            <person name="Kallberg Y."/>
            <person name="Tangrot J."/>
            <person name="Rosling A."/>
        </authorList>
    </citation>
    <scope>NUCLEOTIDE SEQUENCE</scope>
    <source>
        <strain evidence="1">28 12/20/2015</strain>
    </source>
</reference>
<organism evidence="1 2">
    <name type="scientific">Cetraspora pellucida</name>
    <dbReference type="NCBI Taxonomy" id="1433469"/>
    <lineage>
        <taxon>Eukaryota</taxon>
        <taxon>Fungi</taxon>
        <taxon>Fungi incertae sedis</taxon>
        <taxon>Mucoromycota</taxon>
        <taxon>Glomeromycotina</taxon>
        <taxon>Glomeromycetes</taxon>
        <taxon>Diversisporales</taxon>
        <taxon>Gigasporaceae</taxon>
        <taxon>Cetraspora</taxon>
    </lineage>
</organism>
<keyword evidence="2" id="KW-1185">Reference proteome</keyword>
<dbReference type="EMBL" id="CAJVPW010021329">
    <property type="protein sequence ID" value="CAG8693039.1"/>
    <property type="molecule type" value="Genomic_DNA"/>
</dbReference>
<sequence length="274" mass="30604">MPNEINSDGIIQTLVTDYAGQEYNFSIKVVFSCNHSYFSFLKNNIRPIESFIFVVRQMKIISNEFYVYAKNVNYIDAQFLNKKSSFGCGDSQTSSSKKNIRFKLLATHQSFLEISKVKFEDETVASSSKSDRANKSKLSSSDNLYLSKHAQVKDFDGSVHGSSTACEDFTESVNGNFENDISIGLGSGFESNSVNSSCLLKQVHSDASEGSVGTSYVEEINDHADFHQKDDAEGSVNNSFYQKKSKHQKSQESVEHTLRSNLRSRTLDASFSKV</sequence>